<name>A0AAE0NZ35_9PEZI</name>
<feature type="region of interest" description="Disordered" evidence="1">
    <location>
        <begin position="165"/>
        <end position="194"/>
    </location>
</feature>
<evidence type="ECO:0000313" key="4">
    <source>
        <dbReference type="Proteomes" id="UP001285441"/>
    </source>
</evidence>
<accession>A0AAE0NZ35</accession>
<organism evidence="3 4">
    <name type="scientific">Podospora didyma</name>
    <dbReference type="NCBI Taxonomy" id="330526"/>
    <lineage>
        <taxon>Eukaryota</taxon>
        <taxon>Fungi</taxon>
        <taxon>Dikarya</taxon>
        <taxon>Ascomycota</taxon>
        <taxon>Pezizomycotina</taxon>
        <taxon>Sordariomycetes</taxon>
        <taxon>Sordariomycetidae</taxon>
        <taxon>Sordariales</taxon>
        <taxon>Podosporaceae</taxon>
        <taxon>Podospora</taxon>
    </lineage>
</organism>
<sequence>MLQITLSALVWELLCMFAQEKTHQQAGAKVHPVNVTSAATDQKLRCTPLSGSRDGITTSAEDGLPNNQTAKLTDLPVFPATWAQFGILDCLASATPFWDMLVKLCAERADIVVYRSRAIYYLLTRYAIVYGTGTAFPLPPALSVPTQAASPELKMPHLINESTDLPFKVKDDSPQPRDVPCQDPALFQQHHGAR</sequence>
<evidence type="ECO:0000256" key="1">
    <source>
        <dbReference type="SAM" id="MobiDB-lite"/>
    </source>
</evidence>
<feature type="signal peptide" evidence="2">
    <location>
        <begin position="1"/>
        <end position="18"/>
    </location>
</feature>
<dbReference type="Proteomes" id="UP001285441">
    <property type="component" value="Unassembled WGS sequence"/>
</dbReference>
<reference evidence="3" key="2">
    <citation type="submission" date="2023-06" db="EMBL/GenBank/DDBJ databases">
        <authorList>
            <consortium name="Lawrence Berkeley National Laboratory"/>
            <person name="Haridas S."/>
            <person name="Hensen N."/>
            <person name="Bonometti L."/>
            <person name="Westerberg I."/>
            <person name="Brannstrom I.O."/>
            <person name="Guillou S."/>
            <person name="Cros-Aarteil S."/>
            <person name="Calhoun S."/>
            <person name="Kuo A."/>
            <person name="Mondo S."/>
            <person name="Pangilinan J."/>
            <person name="Riley R."/>
            <person name="LaButti K."/>
            <person name="Andreopoulos B."/>
            <person name="Lipzen A."/>
            <person name="Chen C."/>
            <person name="Yanf M."/>
            <person name="Daum C."/>
            <person name="Ng V."/>
            <person name="Clum A."/>
            <person name="Steindorff A."/>
            <person name="Ohm R."/>
            <person name="Martin F."/>
            <person name="Silar P."/>
            <person name="Natvig D."/>
            <person name="Lalanne C."/>
            <person name="Gautier V."/>
            <person name="Ament-velasquez S.L."/>
            <person name="Kruys A."/>
            <person name="Hutchinson M.I."/>
            <person name="Powell A.J."/>
            <person name="Barry K."/>
            <person name="Miller A.N."/>
            <person name="Grigoriev I.V."/>
            <person name="Debuchy R."/>
            <person name="Gladieux P."/>
            <person name="Thoren M.H."/>
            <person name="Johannesson H."/>
        </authorList>
    </citation>
    <scope>NUCLEOTIDE SEQUENCE</scope>
    <source>
        <strain evidence="3">CBS 232.78</strain>
    </source>
</reference>
<proteinExistence type="predicted"/>
<protein>
    <submittedName>
        <fullName evidence="3">Uncharacterized protein</fullName>
    </submittedName>
</protein>
<keyword evidence="2" id="KW-0732">Signal</keyword>
<evidence type="ECO:0000313" key="3">
    <source>
        <dbReference type="EMBL" id="KAK3390260.1"/>
    </source>
</evidence>
<gene>
    <name evidence="3" type="ORF">B0H63DRAFT_109947</name>
</gene>
<comment type="caution">
    <text evidence="3">The sequence shown here is derived from an EMBL/GenBank/DDBJ whole genome shotgun (WGS) entry which is preliminary data.</text>
</comment>
<evidence type="ECO:0000256" key="2">
    <source>
        <dbReference type="SAM" id="SignalP"/>
    </source>
</evidence>
<feature type="chain" id="PRO_5042133390" evidence="2">
    <location>
        <begin position="19"/>
        <end position="194"/>
    </location>
</feature>
<dbReference type="EMBL" id="JAULSW010000002">
    <property type="protein sequence ID" value="KAK3390260.1"/>
    <property type="molecule type" value="Genomic_DNA"/>
</dbReference>
<dbReference type="AlphaFoldDB" id="A0AAE0NZ35"/>
<reference evidence="3" key="1">
    <citation type="journal article" date="2023" name="Mol. Phylogenet. Evol.">
        <title>Genome-scale phylogeny and comparative genomics of the fungal order Sordariales.</title>
        <authorList>
            <person name="Hensen N."/>
            <person name="Bonometti L."/>
            <person name="Westerberg I."/>
            <person name="Brannstrom I.O."/>
            <person name="Guillou S."/>
            <person name="Cros-Aarteil S."/>
            <person name="Calhoun S."/>
            <person name="Haridas S."/>
            <person name="Kuo A."/>
            <person name="Mondo S."/>
            <person name="Pangilinan J."/>
            <person name="Riley R."/>
            <person name="LaButti K."/>
            <person name="Andreopoulos B."/>
            <person name="Lipzen A."/>
            <person name="Chen C."/>
            <person name="Yan M."/>
            <person name="Daum C."/>
            <person name="Ng V."/>
            <person name="Clum A."/>
            <person name="Steindorff A."/>
            <person name="Ohm R.A."/>
            <person name="Martin F."/>
            <person name="Silar P."/>
            <person name="Natvig D.O."/>
            <person name="Lalanne C."/>
            <person name="Gautier V."/>
            <person name="Ament-Velasquez S.L."/>
            <person name="Kruys A."/>
            <person name="Hutchinson M.I."/>
            <person name="Powell A.J."/>
            <person name="Barry K."/>
            <person name="Miller A.N."/>
            <person name="Grigoriev I.V."/>
            <person name="Debuchy R."/>
            <person name="Gladieux P."/>
            <person name="Hiltunen Thoren M."/>
            <person name="Johannesson H."/>
        </authorList>
    </citation>
    <scope>NUCLEOTIDE SEQUENCE</scope>
    <source>
        <strain evidence="3">CBS 232.78</strain>
    </source>
</reference>
<keyword evidence="4" id="KW-1185">Reference proteome</keyword>